<proteinExistence type="inferred from homology"/>
<feature type="region of interest" description="Disordered" evidence="3">
    <location>
        <begin position="288"/>
        <end position="340"/>
    </location>
</feature>
<evidence type="ECO:0000313" key="5">
    <source>
        <dbReference type="EMBL" id="KAK2917111.1"/>
    </source>
</evidence>
<keyword evidence="2" id="KW-0547">Nucleotide-binding</keyword>
<dbReference type="InterPro" id="IPR036116">
    <property type="entry name" value="FN3_sf"/>
</dbReference>
<dbReference type="InterPro" id="IPR013783">
    <property type="entry name" value="Ig-like_fold"/>
</dbReference>
<dbReference type="Pfam" id="PF24674">
    <property type="entry name" value="MACPF_SNTX"/>
    <property type="match status" value="1"/>
</dbReference>
<reference evidence="5" key="1">
    <citation type="submission" date="2023-08" db="EMBL/GenBank/DDBJ databases">
        <title>Chromosome-level Genome Assembly of mud carp (Cirrhinus molitorella).</title>
        <authorList>
            <person name="Liu H."/>
        </authorList>
    </citation>
    <scope>NUCLEOTIDE SEQUENCE</scope>
    <source>
        <strain evidence="5">Prfri</strain>
        <tissue evidence="5">Muscle</tissue>
    </source>
</reference>
<dbReference type="InterPro" id="IPR003593">
    <property type="entry name" value="AAA+_ATPase"/>
</dbReference>
<evidence type="ECO:0000256" key="3">
    <source>
        <dbReference type="SAM" id="MobiDB-lite"/>
    </source>
</evidence>
<dbReference type="PROSITE" id="PS50853">
    <property type="entry name" value="FN3"/>
    <property type="match status" value="1"/>
</dbReference>
<accession>A0AA88U7N5</accession>
<dbReference type="PANTHER" id="PTHR31594">
    <property type="entry name" value="AIG1-TYPE G DOMAIN-CONTAINING PROTEIN"/>
    <property type="match status" value="1"/>
</dbReference>
<feature type="region of interest" description="Disordered" evidence="3">
    <location>
        <begin position="77"/>
        <end position="155"/>
    </location>
</feature>
<dbReference type="Pfam" id="PF18078">
    <property type="entry name" value="Thioredoxin_11"/>
    <property type="match status" value="1"/>
</dbReference>
<feature type="domain" description="Fibronectin type-III" evidence="4">
    <location>
        <begin position="1412"/>
        <end position="1505"/>
    </location>
</feature>
<dbReference type="InterPro" id="IPR040581">
    <property type="entry name" value="Thioredoxin_11"/>
</dbReference>
<name>A0AA88U7N5_9TELE</name>
<feature type="compositionally biased region" description="Basic and acidic residues" evidence="3">
    <location>
        <begin position="307"/>
        <end position="318"/>
    </location>
</feature>
<comment type="similarity">
    <text evidence="1">Belongs to the TRAFAC class TrmE-Era-EngA-EngB-Septin-like GTPase superfamily. AIG1/Toc34/Toc159-like paraseptin GTPase family. IAN subfamily.</text>
</comment>
<feature type="region of interest" description="Disordered" evidence="3">
    <location>
        <begin position="1531"/>
        <end position="1555"/>
    </location>
</feature>
<feature type="region of interest" description="Disordered" evidence="3">
    <location>
        <begin position="190"/>
        <end position="237"/>
    </location>
</feature>
<dbReference type="InterPro" id="IPR056072">
    <property type="entry name" value="SNTX_MACPF/CDC-like_dom"/>
</dbReference>
<dbReference type="SUPFAM" id="SSF49265">
    <property type="entry name" value="Fibronectin type III"/>
    <property type="match status" value="1"/>
</dbReference>
<dbReference type="CDD" id="cd00063">
    <property type="entry name" value="FN3"/>
    <property type="match status" value="1"/>
</dbReference>
<dbReference type="Pfam" id="PF21109">
    <property type="entry name" value="Stonustoxin_helical"/>
    <property type="match status" value="1"/>
</dbReference>
<dbReference type="Pfam" id="PF04548">
    <property type="entry name" value="AIG1"/>
    <property type="match status" value="2"/>
</dbReference>
<protein>
    <recommendedName>
        <fullName evidence="4">Fibronectin type-III domain-containing protein</fullName>
    </recommendedName>
</protein>
<feature type="compositionally biased region" description="Polar residues" evidence="3">
    <location>
        <begin position="1531"/>
        <end position="1541"/>
    </location>
</feature>
<feature type="region of interest" description="Disordered" evidence="3">
    <location>
        <begin position="1"/>
        <end position="37"/>
    </location>
</feature>
<dbReference type="Proteomes" id="UP001187343">
    <property type="component" value="Unassembled WGS sequence"/>
</dbReference>
<dbReference type="SMART" id="SM00382">
    <property type="entry name" value="AAA"/>
    <property type="match status" value="2"/>
</dbReference>
<dbReference type="InterPro" id="IPR006703">
    <property type="entry name" value="G_AIG1"/>
</dbReference>
<dbReference type="InterPro" id="IPR027417">
    <property type="entry name" value="P-loop_NTPase"/>
</dbReference>
<keyword evidence="6" id="KW-1185">Reference proteome</keyword>
<dbReference type="EMBL" id="JAUYZG010000001">
    <property type="protein sequence ID" value="KAK2917111.1"/>
    <property type="molecule type" value="Genomic_DNA"/>
</dbReference>
<dbReference type="InterPro" id="IPR052090">
    <property type="entry name" value="Cytolytic_pore-forming_toxin"/>
</dbReference>
<dbReference type="Gene3D" id="3.40.50.300">
    <property type="entry name" value="P-loop containing nucleotide triphosphate hydrolases"/>
    <property type="match status" value="2"/>
</dbReference>
<dbReference type="GO" id="GO:0005525">
    <property type="term" value="F:GTP binding"/>
    <property type="evidence" value="ECO:0007669"/>
    <property type="project" value="InterPro"/>
</dbReference>
<evidence type="ECO:0000313" key="6">
    <source>
        <dbReference type="Proteomes" id="UP001187343"/>
    </source>
</evidence>
<dbReference type="InterPro" id="IPR048997">
    <property type="entry name" value="Stonustoxin-like_helical"/>
</dbReference>
<dbReference type="PANTHER" id="PTHR31594:SF15">
    <property type="entry name" value="VERRUCOTOXIN SUBUNIT BETA ISOFORM X1-RELATED"/>
    <property type="match status" value="1"/>
</dbReference>
<comment type="caution">
    <text evidence="5">The sequence shown here is derived from an EMBL/GenBank/DDBJ whole genome shotgun (WGS) entry which is preliminary data.</text>
</comment>
<feature type="compositionally biased region" description="Basic and acidic residues" evidence="3">
    <location>
        <begin position="288"/>
        <end position="300"/>
    </location>
</feature>
<organism evidence="5 6">
    <name type="scientific">Cirrhinus molitorella</name>
    <name type="common">mud carp</name>
    <dbReference type="NCBI Taxonomy" id="172907"/>
    <lineage>
        <taxon>Eukaryota</taxon>
        <taxon>Metazoa</taxon>
        <taxon>Chordata</taxon>
        <taxon>Craniata</taxon>
        <taxon>Vertebrata</taxon>
        <taxon>Euteleostomi</taxon>
        <taxon>Actinopterygii</taxon>
        <taxon>Neopterygii</taxon>
        <taxon>Teleostei</taxon>
        <taxon>Ostariophysi</taxon>
        <taxon>Cypriniformes</taxon>
        <taxon>Cyprinidae</taxon>
        <taxon>Labeoninae</taxon>
        <taxon>Labeonini</taxon>
        <taxon>Cirrhinus</taxon>
    </lineage>
</organism>
<evidence type="ECO:0000256" key="2">
    <source>
        <dbReference type="ARBA" id="ARBA00022741"/>
    </source>
</evidence>
<gene>
    <name evidence="5" type="ORF">Q8A67_001485</name>
</gene>
<sequence>MKTMMDKERKRREEECREREEQYKREMKEQEEQMRDEMKREREMFKDEMRQEKETVNKEKENLHIEIDRLMKRIENEIQHHDNERKRKEEEFNEREKQYKTQMKEKEESEEKMHEEMKREREKWEKEKQEEKKRRVEEDEKRREKEQRDCDKFNQRIKEDREILEREKNDLQSKHEEEINKMKVLMEEMNREREEEMKKHEEEKERMKTMMEDKEEEERQYQDKERKRREEELREREERYKREMMEQEEQIRNEMKSVKEEFKNEIKDMRKEIETVKKEKENLPIEIDRLMNTTENERQHHDNKRKRSEEDFNEREMSSENTSSKTMKKDHSNGKDLNVAHNIKKNCSKKIEGGDNENLPKFKLNLNKTWQNSDGFCRRSTFGKYITKENKTIMMIGATGAGKTTLINSMINYILGVQWEDDFRFVLIDEGKQKSQADSQTSEITAYKINHMDGFRIPYSLTIVDTPGFGDTRGILQDQKITKQIQEFFSARRGINRIDAVCFVVQASLARLTHTQRYVFDSILSIFGKDIAQNIIVLVTFADGKAPPVLEAIKVSEVPCSTDESGEPLHFKFNNSAVFATNNKSADDEESESDCENFDQMFWKLGFSSMKKFFISLNKMKTQSLSLTQEVLQERQQLEVHVQGLQPQINAGLTKLDEIKKTRAALEQHKAEMDANKDFEYEIEVTVPKQIVNNTGYYLTNCQKCHFTCHDTCVYANDSDKKKCSAMKDGECTVCPGKCAWNVHFHQKYKWDYVKEKKKETYQELKKRFEDAHGQVMSNEKIFEELAKEFHVVQGIVAKLIEGSKKSLERLQEIALKPNPLSTPDYIDLMIESEKQEAKPGFQDRIQSLMEVRKKAEIISKVSTGDVLPDEWNYNLKQEEKHPMIQESCSIIRCPNFGARLFLDLSMDSVGVNLIQTAALGRPFQLGMLYDCRKDELIAGIRFWNKEQLEQKICSRPQINTDFNVTASDSIEDKSKLLNIKGKLNLSVLGGLVQVSGAAKYLKDTKTSFIQQRLTLHYHSTCEFKELTVNQLPSANIPEDVHDTATHIVTGILYGADACFVFDRHVSSDEDKTTVKGEAKVALEKLMGISLDANADLNMNDNEKTAVKNFTCTFYGDFQLPSNPTTFEDAMKVFAGLPKLLKENKELAVPLSVWLYPLDKLHSRASTLHKEISMDLIQETESVLESLYTAEMKCSDLLEDSPAVAFAAFHDKILQMKQNCYKYKLRLMKKLGSLLPNICAEVINETALNAFLQEHEESPFSRCDLAEWLKERERESEIIKNLLKRLNLYGAEVEVNIDAILMDLEDGNLVSYTFTSLDCSDGLLFQQTTFLNPLKQGETDKKSFDYKNKSWLSSETQKTMRRNLEIFKNLIDSKDQPKPAKFIVSSKEMKNHPGSCILLYEHGCDDAVCFSPPSKPVCPVTEEVKSQSVVLKVDPPSCPATVELRLLYKPKQDTVWTSEPVLKDQHTVTLTDLREETEYEIKYAVMGKLNYTRESDVITVKTVRNKRSSEAMEKDQKKKIRLCQSADNNYQKVSRENTSSKTMRKDHSNGKGLNVAHNIKNNWSKKEKGGDNENLPMFKLNLDETWQSRDGFCRRCTFGKNITKGNKTIMMIGATGAGKTTLINSMINYILGVQWEDDFRFVLIDEGKQKSQAESQTSEITAYKINHMNGFQIPYSLTIVDTPGFGDTRGISHDQKITKQIQEFFSARRGIDCIDAVCFVVQASLARLTHTQRYIFDSILSIFGKDIAQNILVLVTFADGKTPPVLEAIKVSEVPCSTDESGEPLHFKFNNSSVFATNNKSADDEEFGCENFDQMFWKLGFSSMKKFFTSLNTMKTQSLSLTQEVLKERQQLEVLVQGLQPQINAGLTKLDEIKRTRAALEQHKAEMDANKDFEYEIEVTVPKQIVNTTGYYLTNCQKCNFTCHAACSRGNDSDKYKCTVMKDGKCKVCPGKCVWNVHFNQKYRWDYVKEKKKETYQELKKRFEDAHGQVMSNEKIFEELEKEFQVVQVIVAKLIKRSQKSLERLQEIALKPNPLSTPDYIDLMIESEKQEAKPGFQDRIKSLMEVRKNAEIISNISTGDVLPDEWNDYLKQGKNSCSIM</sequence>
<evidence type="ECO:0000256" key="1">
    <source>
        <dbReference type="ARBA" id="ARBA00008535"/>
    </source>
</evidence>
<dbReference type="CDD" id="cd00882">
    <property type="entry name" value="Ras_like_GTPase"/>
    <property type="match status" value="2"/>
</dbReference>
<dbReference type="FunFam" id="3.40.50.300:FF:002049">
    <property type="entry name" value="Si:ch73-170d6.2"/>
    <property type="match status" value="2"/>
</dbReference>
<dbReference type="Gene3D" id="2.60.40.10">
    <property type="entry name" value="Immunoglobulins"/>
    <property type="match status" value="1"/>
</dbReference>
<evidence type="ECO:0000259" key="4">
    <source>
        <dbReference type="PROSITE" id="PS50853"/>
    </source>
</evidence>
<dbReference type="InterPro" id="IPR003961">
    <property type="entry name" value="FN3_dom"/>
</dbReference>
<dbReference type="SUPFAM" id="SSF52540">
    <property type="entry name" value="P-loop containing nucleoside triphosphate hydrolases"/>
    <property type="match status" value="2"/>
</dbReference>